<evidence type="ECO:0000313" key="5">
    <source>
        <dbReference type="EMBL" id="ANU27097.1"/>
    </source>
</evidence>
<dbReference type="RefSeq" id="WP_049693697.1">
    <property type="nucleotide sequence ID" value="NZ_CP016540.2"/>
</dbReference>
<protein>
    <submittedName>
        <fullName evidence="5">Monooxygenase</fullName>
    </submittedName>
</protein>
<dbReference type="InterPro" id="IPR036188">
    <property type="entry name" value="FAD/NAD-bd_sf"/>
</dbReference>
<dbReference type="SUPFAM" id="SSF51905">
    <property type="entry name" value="FAD/NAD(P)-binding domain"/>
    <property type="match status" value="1"/>
</dbReference>
<dbReference type="InterPro" id="IPR050641">
    <property type="entry name" value="RIFMO-like"/>
</dbReference>
<dbReference type="PANTHER" id="PTHR43004:SF19">
    <property type="entry name" value="BINDING MONOOXYGENASE, PUTATIVE (JCVI)-RELATED"/>
    <property type="match status" value="1"/>
</dbReference>
<evidence type="ECO:0000256" key="3">
    <source>
        <dbReference type="ARBA" id="ARBA00022827"/>
    </source>
</evidence>
<evidence type="ECO:0000259" key="4">
    <source>
        <dbReference type="Pfam" id="PF01494"/>
    </source>
</evidence>
<keyword evidence="3" id="KW-0274">FAD</keyword>
<dbReference type="Gene3D" id="3.50.50.60">
    <property type="entry name" value="FAD/NAD(P)-binding domain"/>
    <property type="match status" value="1"/>
</dbReference>
<keyword evidence="5" id="KW-0560">Oxidoreductase</keyword>
<dbReference type="GO" id="GO:0016709">
    <property type="term" value="F:oxidoreductase activity, acting on paired donors, with incorporation or reduction of molecular oxygen, NAD(P)H as one donor, and incorporation of one atom of oxygen"/>
    <property type="evidence" value="ECO:0007669"/>
    <property type="project" value="UniProtKB-ARBA"/>
</dbReference>
<feature type="domain" description="FAD-binding" evidence="4">
    <location>
        <begin position="4"/>
        <end position="341"/>
    </location>
</feature>
<evidence type="ECO:0000256" key="2">
    <source>
        <dbReference type="ARBA" id="ARBA00022630"/>
    </source>
</evidence>
<dbReference type="PRINTS" id="PR00420">
    <property type="entry name" value="RNGMNOXGNASE"/>
</dbReference>
<dbReference type="Pfam" id="PF01494">
    <property type="entry name" value="FAD_binding_3"/>
    <property type="match status" value="1"/>
</dbReference>
<keyword evidence="5" id="KW-0503">Monooxygenase</keyword>
<proteinExistence type="predicted"/>
<evidence type="ECO:0000256" key="1">
    <source>
        <dbReference type="ARBA" id="ARBA00001974"/>
    </source>
</evidence>
<keyword evidence="6" id="KW-1185">Reference proteome</keyword>
<sequence length="509" mass="57222">MKPQILIVGAGPTGLDLAYSLARFGVSFRIIEKKSGTGTASRALAVHARILEHYQQLGLSDRIVKKGQPILSLDLSDGKEVKANLKFHDFGKGLSPFPLILSLPQDEHEDILVDELKQLGIDVEWDTELSSFKDTGETVHAVLKKEGQPEESADFAYLCGCDGASSTVRKGLDFEFPGGTYDQLFFVADVETKKAEVEMEKMDMYMDNDGFMLYMSVRNEFTKRILGVVPERFNNQTEIEYSDISEYIEKKIEVTASRVNWFSTYRVHNRVSDHFVKGRTFILGDAGHLHSPAGGQGMNTGIGDAFNLSWKLAAVLKGKASSTILETYETERIAFARTLVATTDKAFQTIINQKLPGTALRKFFIPYVLPSLFTVSITKRNAFKILSQIHINYKKSRLSKGKAGKVFAGMRLPWIKTTDVDNFRALRSLDWQIHIYGQASKELKDFAAAQSLEIYEFAWQPFMKKTGFKQDALYFVRPDGHVALANNTQDVNVLKNYLTEFELVAFHAN</sequence>
<gene>
    <name evidence="5" type="ORF">I858_008850</name>
</gene>
<comment type="cofactor">
    <cofactor evidence="1">
        <name>FAD</name>
        <dbReference type="ChEBI" id="CHEBI:57692"/>
    </cofactor>
</comment>
<dbReference type="PANTHER" id="PTHR43004">
    <property type="entry name" value="TRK SYSTEM POTASSIUM UPTAKE PROTEIN"/>
    <property type="match status" value="1"/>
</dbReference>
<dbReference type="OrthoDB" id="9766816at2"/>
<dbReference type="Gene3D" id="3.30.70.2450">
    <property type="match status" value="1"/>
</dbReference>
<keyword evidence="2" id="KW-0285">Flavoprotein</keyword>
<dbReference type="GO" id="GO:0071949">
    <property type="term" value="F:FAD binding"/>
    <property type="evidence" value="ECO:0007669"/>
    <property type="project" value="InterPro"/>
</dbReference>
<dbReference type="EMBL" id="CP016540">
    <property type="protein sequence ID" value="ANU27097.1"/>
    <property type="molecule type" value="Genomic_DNA"/>
</dbReference>
<accession>A0A1B1S1M4</accession>
<evidence type="ECO:0000313" key="6">
    <source>
        <dbReference type="Proteomes" id="UP000053354"/>
    </source>
</evidence>
<dbReference type="Proteomes" id="UP000053354">
    <property type="component" value="Chromosome"/>
</dbReference>
<name>A0A1B1S1M4_9BACL</name>
<dbReference type="InterPro" id="IPR002938">
    <property type="entry name" value="FAD-bd"/>
</dbReference>
<dbReference type="KEGG" id="pll:I858_008850"/>
<dbReference type="STRING" id="1302659.I858_008850"/>
<reference evidence="5" key="1">
    <citation type="submission" date="2016-10" db="EMBL/GenBank/DDBJ databases">
        <authorList>
            <person name="See-Too W.S."/>
        </authorList>
    </citation>
    <scope>NUCLEOTIDE SEQUENCE</scope>
    <source>
        <strain evidence="5">L10.15</strain>
    </source>
</reference>
<organism evidence="5 6">
    <name type="scientific">Planococcus versutus</name>
    <dbReference type="NCBI Taxonomy" id="1302659"/>
    <lineage>
        <taxon>Bacteria</taxon>
        <taxon>Bacillati</taxon>
        <taxon>Bacillota</taxon>
        <taxon>Bacilli</taxon>
        <taxon>Bacillales</taxon>
        <taxon>Caryophanaceae</taxon>
        <taxon>Planococcus</taxon>
    </lineage>
</organism>
<dbReference type="AlphaFoldDB" id="A0A1B1S1M4"/>